<dbReference type="InterPro" id="IPR014044">
    <property type="entry name" value="CAP_dom"/>
</dbReference>
<dbReference type="OrthoDB" id="414826at2759"/>
<dbReference type="Proteomes" id="UP000053660">
    <property type="component" value="Unassembled WGS sequence"/>
</dbReference>
<feature type="signal peptide" evidence="2">
    <location>
        <begin position="1"/>
        <end position="16"/>
    </location>
</feature>
<evidence type="ECO:0000313" key="4">
    <source>
        <dbReference type="EMBL" id="KHJ85563.1"/>
    </source>
</evidence>
<evidence type="ECO:0000313" key="5">
    <source>
        <dbReference type="Proteomes" id="UP000053660"/>
    </source>
</evidence>
<dbReference type="CDD" id="cd05380">
    <property type="entry name" value="CAP_euk"/>
    <property type="match status" value="1"/>
</dbReference>
<gene>
    <name evidence="4" type="ORF">OESDEN_14706</name>
</gene>
<sequence length="203" mass="22179">MVSLFATLLACSAALALLENAAGMNSETRQVFITTHNALRSKLAGGYVHNGLTGRPMEKATAMLKLTYHPDLETKAQKRANKCVKGGSSPRTENHGISTNTGISEADAAREVMNRWWSEITTKGISQGSNQFYSNLGISHFAKMAFDINTHVGCGITKCSGFYNVVCHYRLVPNEGQQLYKMGYPLKGCPTGTFYYSELCAYS</sequence>
<dbReference type="PANTHER" id="PTHR10334">
    <property type="entry name" value="CYSTEINE-RICH SECRETORY PROTEIN-RELATED"/>
    <property type="match status" value="1"/>
</dbReference>
<reference evidence="4 5" key="1">
    <citation type="submission" date="2014-03" db="EMBL/GenBank/DDBJ databases">
        <title>Draft genome of the hookworm Oesophagostomum dentatum.</title>
        <authorList>
            <person name="Mitreva M."/>
        </authorList>
    </citation>
    <scope>NUCLEOTIDE SEQUENCE [LARGE SCALE GENOMIC DNA]</scope>
    <source>
        <strain evidence="4 5">OD-Hann</strain>
    </source>
</reference>
<dbReference type="Gene3D" id="3.40.33.10">
    <property type="entry name" value="CAP"/>
    <property type="match status" value="1"/>
</dbReference>
<organism evidence="4 5">
    <name type="scientific">Oesophagostomum dentatum</name>
    <name type="common">Nodular worm</name>
    <dbReference type="NCBI Taxonomy" id="61180"/>
    <lineage>
        <taxon>Eukaryota</taxon>
        <taxon>Metazoa</taxon>
        <taxon>Ecdysozoa</taxon>
        <taxon>Nematoda</taxon>
        <taxon>Chromadorea</taxon>
        <taxon>Rhabditida</taxon>
        <taxon>Rhabditina</taxon>
        <taxon>Rhabditomorpha</taxon>
        <taxon>Strongyloidea</taxon>
        <taxon>Strongylidae</taxon>
        <taxon>Oesophagostomum</taxon>
    </lineage>
</organism>
<name>A0A0B1SJQ2_OESDE</name>
<dbReference type="Pfam" id="PF00188">
    <property type="entry name" value="CAP"/>
    <property type="match status" value="1"/>
</dbReference>
<evidence type="ECO:0000256" key="2">
    <source>
        <dbReference type="SAM" id="SignalP"/>
    </source>
</evidence>
<keyword evidence="2" id="KW-0732">Signal</keyword>
<accession>A0A0B1SJQ2</accession>
<proteinExistence type="predicted"/>
<feature type="region of interest" description="Disordered" evidence="1">
    <location>
        <begin position="79"/>
        <end position="100"/>
    </location>
</feature>
<dbReference type="SUPFAM" id="SSF55797">
    <property type="entry name" value="PR-1-like"/>
    <property type="match status" value="1"/>
</dbReference>
<feature type="domain" description="SCP" evidence="3">
    <location>
        <begin position="27"/>
        <end position="173"/>
    </location>
</feature>
<evidence type="ECO:0000259" key="3">
    <source>
        <dbReference type="SMART" id="SM00198"/>
    </source>
</evidence>
<dbReference type="AlphaFoldDB" id="A0A0B1SJQ2"/>
<dbReference type="InterPro" id="IPR035940">
    <property type="entry name" value="CAP_sf"/>
</dbReference>
<dbReference type="SMART" id="SM00198">
    <property type="entry name" value="SCP"/>
    <property type="match status" value="1"/>
</dbReference>
<evidence type="ECO:0000256" key="1">
    <source>
        <dbReference type="SAM" id="MobiDB-lite"/>
    </source>
</evidence>
<keyword evidence="5" id="KW-1185">Reference proteome</keyword>
<protein>
    <submittedName>
        <fullName evidence="4">SCP-like protein</fullName>
    </submittedName>
</protein>
<feature type="chain" id="PRO_5002064683" evidence="2">
    <location>
        <begin position="17"/>
        <end position="203"/>
    </location>
</feature>
<dbReference type="InterPro" id="IPR001283">
    <property type="entry name" value="CRISP-related"/>
</dbReference>
<feature type="compositionally biased region" description="Polar residues" evidence="1">
    <location>
        <begin position="89"/>
        <end position="100"/>
    </location>
</feature>
<dbReference type="EMBL" id="KN563421">
    <property type="protein sequence ID" value="KHJ85563.1"/>
    <property type="molecule type" value="Genomic_DNA"/>
</dbReference>